<dbReference type="AlphaFoldDB" id="E6STZ7"/>
<dbReference type="eggNOG" id="COG2312">
    <property type="taxonomic scope" value="Bacteria"/>
</dbReference>
<proteinExistence type="predicted"/>
<dbReference type="Proteomes" id="UP000008630">
    <property type="component" value="Chromosome"/>
</dbReference>
<accession>E6STZ7</accession>
<dbReference type="KEGG" id="bhl:Bache_1290"/>
<dbReference type="GO" id="GO:0046677">
    <property type="term" value="P:response to antibiotic"/>
    <property type="evidence" value="ECO:0007669"/>
    <property type="project" value="InterPro"/>
</dbReference>
<dbReference type="Pfam" id="PF05139">
    <property type="entry name" value="Erythro_esteras"/>
    <property type="match status" value="1"/>
</dbReference>
<dbReference type="InterPro" id="IPR052036">
    <property type="entry name" value="Hydrolase/PRTase-associated"/>
</dbReference>
<dbReference type="InterPro" id="IPR007815">
    <property type="entry name" value="Emycin_Estase"/>
</dbReference>
<keyword evidence="1" id="KW-1133">Transmembrane helix</keyword>
<dbReference type="CDD" id="cd14728">
    <property type="entry name" value="Ere-like"/>
    <property type="match status" value="1"/>
</dbReference>
<keyword evidence="1" id="KW-0472">Membrane</keyword>
<dbReference type="SUPFAM" id="SSF159501">
    <property type="entry name" value="EreA/ChaN-like"/>
    <property type="match status" value="1"/>
</dbReference>
<feature type="transmembrane region" description="Helical" evidence="1">
    <location>
        <begin position="34"/>
        <end position="51"/>
    </location>
</feature>
<protein>
    <submittedName>
        <fullName evidence="2">Erythromycin esterase</fullName>
    </submittedName>
</protein>
<evidence type="ECO:0000313" key="2">
    <source>
        <dbReference type="EMBL" id="ADV43298.1"/>
    </source>
</evidence>
<sequence length="625" mass="72963">MVYNRPRSYCIFTVYLSVFIASVNYYSFIKDMKYWIIVLLLFVTIFSSAQVDNLTYTEAYDLHFKWDLDSTALYPWRGNAAYGQFTLPFHIKDADRILFSLVYSKDFPFDVNRLRTEWEQRVFLPEHHEEKGTVSFESKGENMENAFLLIDGIDNQERILYSDTVQYKPGMLLSTLSKDISLKGIKLLNFRIRGEGIKGQDARFSFSELGIKIGNQPIDSFSLGKSLPLSVQEVKPQNISITKSLNGNYGKIIGIGESMHGNSTVREFACDFILQRVESHQCKSILLERPMEECLIYDSYIQGMICRLDSNDYYLKETNLIPLLDKLKSYNANRKREERVRLWGIDYKSLSVQETVNSVFDYLISVNRSLMSPKIDQFALLLMDNNWENTFKYLNENGNTLERFFPGSQYKYIEHLLKLSVAVGTDPVERYIKRDSVMFENTRFIVDNVSDKETEVVIYAHAIHLNTVSTYPALPCTSLGAYLKSRYGEDYTPLLVLTDEGKVTIYDNRYNRVDVALSTPPCESVEYFLKNITKEDTYIPLTPYFDRLVLSRFMGSHNLRQQFFWFNLYRRYAGIFFLENKRKVSVDNERRATFEEMSKQNLNRIKSRQGILEMLKNKVNDKPDH</sequence>
<dbReference type="STRING" id="693979.Bache_1290"/>
<keyword evidence="3" id="KW-1185">Reference proteome</keyword>
<feature type="transmembrane region" description="Helical" evidence="1">
    <location>
        <begin position="6"/>
        <end position="27"/>
    </location>
</feature>
<organism evidence="2 3">
    <name type="scientific">Bacteroides helcogenes (strain ATCC 35417 / DSM 20613 / JCM 6297 / CCUG 15421 / P 36-108)</name>
    <dbReference type="NCBI Taxonomy" id="693979"/>
    <lineage>
        <taxon>Bacteria</taxon>
        <taxon>Pseudomonadati</taxon>
        <taxon>Bacteroidota</taxon>
        <taxon>Bacteroidia</taxon>
        <taxon>Bacteroidales</taxon>
        <taxon>Bacteroidaceae</taxon>
        <taxon>Bacteroides</taxon>
    </lineage>
</organism>
<dbReference type="PANTHER" id="PTHR31299">
    <property type="entry name" value="ESTERASE, PUTATIVE (AFU_ORTHOLOGUE AFUA_1G05850)-RELATED"/>
    <property type="match status" value="1"/>
</dbReference>
<evidence type="ECO:0000313" key="3">
    <source>
        <dbReference type="Proteomes" id="UP000008630"/>
    </source>
</evidence>
<dbReference type="HOGENOM" id="CLU_451883_0_0_10"/>
<dbReference type="Gene3D" id="3.40.1660.10">
    <property type="entry name" value="EreA-like (biosynthetic domain)"/>
    <property type="match status" value="1"/>
</dbReference>
<name>E6STZ7_BACT6</name>
<dbReference type="OrthoDB" id="1027095at2"/>
<reference key="1">
    <citation type="submission" date="2010-11" db="EMBL/GenBank/DDBJ databases">
        <title>The complete genome of Bacteroides helcogenes P 36-108.</title>
        <authorList>
            <consortium name="US DOE Joint Genome Institute (JGI-PGF)"/>
            <person name="Lucas S."/>
            <person name="Copeland A."/>
            <person name="Lapidus A."/>
            <person name="Bruce D."/>
            <person name="Goodwin L."/>
            <person name="Pitluck S."/>
            <person name="Kyrpides N."/>
            <person name="Mavromatis K."/>
            <person name="Ivanova N."/>
            <person name="Zeytun A."/>
            <person name="Brettin T."/>
            <person name="Detter J.C."/>
            <person name="Tapia R."/>
            <person name="Han C."/>
            <person name="Land M."/>
            <person name="Hauser L."/>
            <person name="Markowitz V."/>
            <person name="Cheng J.-F."/>
            <person name="Hugenholtz P."/>
            <person name="Woyke T."/>
            <person name="Wu D."/>
            <person name="Gronow S."/>
            <person name="Wellnitz S."/>
            <person name="Brambilla E."/>
            <person name="Klenk H.-P."/>
            <person name="Eisen J.A."/>
        </authorList>
    </citation>
    <scope>NUCLEOTIDE SEQUENCE</scope>
    <source>
        <strain>P 36-108</strain>
    </source>
</reference>
<keyword evidence="1" id="KW-0812">Transmembrane</keyword>
<dbReference type="PANTHER" id="PTHR31299:SF0">
    <property type="entry name" value="ESTERASE, PUTATIVE (AFU_ORTHOLOGUE AFUA_1G05850)-RELATED"/>
    <property type="match status" value="1"/>
</dbReference>
<evidence type="ECO:0000256" key="1">
    <source>
        <dbReference type="SAM" id="Phobius"/>
    </source>
</evidence>
<dbReference type="EMBL" id="CP002352">
    <property type="protein sequence ID" value="ADV43298.1"/>
    <property type="molecule type" value="Genomic_DNA"/>
</dbReference>
<reference evidence="2 3" key="2">
    <citation type="journal article" date="2011" name="Stand. Genomic Sci.">
        <title>Complete genome sequence of Bacteroides helcogenes type strain (P 36-108).</title>
        <authorList>
            <person name="Pati A."/>
            <person name="Gronow S."/>
            <person name="Zeytun A."/>
            <person name="Lapidus A."/>
            <person name="Nolan M."/>
            <person name="Hammon N."/>
            <person name="Deshpande S."/>
            <person name="Cheng J.F."/>
            <person name="Tapia R."/>
            <person name="Han C."/>
            <person name="Goodwin L."/>
            <person name="Pitluck S."/>
            <person name="Liolios K."/>
            <person name="Pagani I."/>
            <person name="Ivanova N."/>
            <person name="Mavromatis K."/>
            <person name="Chen A."/>
            <person name="Palaniappan K."/>
            <person name="Land M."/>
            <person name="Hauser L."/>
            <person name="Chang Y.J."/>
            <person name="Jeffries C.D."/>
            <person name="Detter J.C."/>
            <person name="Brambilla E."/>
            <person name="Rohde M."/>
            <person name="Goker M."/>
            <person name="Woyke T."/>
            <person name="Bristow J."/>
            <person name="Eisen J.A."/>
            <person name="Markowitz V."/>
            <person name="Hugenholtz P."/>
            <person name="Kyrpides N.C."/>
            <person name="Klenk H.P."/>
            <person name="Lucas S."/>
        </authorList>
    </citation>
    <scope>NUCLEOTIDE SEQUENCE [LARGE SCALE GENOMIC DNA]</scope>
    <source>
        <strain evidence="3">ATCC 35417 / DSM 20613 / JCM 6297 / CCUG 15421 / P 36-108</strain>
    </source>
</reference>
<gene>
    <name evidence="2" type="ordered locus">Bache_1290</name>
</gene>